<dbReference type="EMBL" id="JAJEPR010000025">
    <property type="protein sequence ID" value="MCC2190678.1"/>
    <property type="molecule type" value="Genomic_DNA"/>
</dbReference>
<name>A0AAE3J743_9FIRM</name>
<sequence>MNDRRHLGAAGFVACWILLTLSGCSAQELEARDFVSVLTVPDGDTESLLAERQRTSTCTLDYSHTKAVILDTTLTQNPEQLDNVLETLLSRPEFAWNLLVFTGDEETLRRADEKKEKLGLELAAYYKNHTAGEESGELVPVTLLDLWNWRTGSGEELSLPVLSWQEDNLIPEGVLIIKSPCSFPKRDLQ</sequence>
<evidence type="ECO:0000313" key="3">
    <source>
        <dbReference type="Proteomes" id="UP001197875"/>
    </source>
</evidence>
<dbReference type="RefSeq" id="WP_227615725.1">
    <property type="nucleotide sequence ID" value="NZ_JAJEPR010000025.1"/>
</dbReference>
<dbReference type="Proteomes" id="UP001197875">
    <property type="component" value="Unassembled WGS sequence"/>
</dbReference>
<feature type="domain" description="Spore germination protein N-terminal" evidence="1">
    <location>
        <begin position="47"/>
        <end position="162"/>
    </location>
</feature>
<protein>
    <recommendedName>
        <fullName evidence="1">Spore germination protein N-terminal domain-containing protein</fullName>
    </recommendedName>
</protein>
<keyword evidence="3" id="KW-1185">Reference proteome</keyword>
<reference evidence="2 3" key="1">
    <citation type="submission" date="2021-10" db="EMBL/GenBank/DDBJ databases">
        <title>Anaerobic single-cell dispensing facilitates the cultivation of human gut bacteria.</title>
        <authorList>
            <person name="Afrizal A."/>
        </authorList>
    </citation>
    <scope>NUCLEOTIDE SEQUENCE [LARGE SCALE GENOMIC DNA]</scope>
    <source>
        <strain evidence="2 3">CLA-AA-H277</strain>
    </source>
</reference>
<evidence type="ECO:0000313" key="2">
    <source>
        <dbReference type="EMBL" id="MCC2190678.1"/>
    </source>
</evidence>
<organism evidence="2 3">
    <name type="scientific">Fusicatenibacter faecihominis</name>
    <dbReference type="NCBI Taxonomy" id="2881276"/>
    <lineage>
        <taxon>Bacteria</taxon>
        <taxon>Bacillati</taxon>
        <taxon>Bacillota</taxon>
        <taxon>Clostridia</taxon>
        <taxon>Lachnospirales</taxon>
        <taxon>Lachnospiraceae</taxon>
        <taxon>Fusicatenibacter</taxon>
    </lineage>
</organism>
<dbReference type="InterPro" id="IPR057336">
    <property type="entry name" value="GerAC_N"/>
</dbReference>
<comment type="caution">
    <text evidence="2">The sequence shown here is derived from an EMBL/GenBank/DDBJ whole genome shotgun (WGS) entry which is preliminary data.</text>
</comment>
<dbReference type="AlphaFoldDB" id="A0AAE3J743"/>
<gene>
    <name evidence="2" type="ORF">LKD71_12875</name>
</gene>
<dbReference type="PROSITE" id="PS51257">
    <property type="entry name" value="PROKAR_LIPOPROTEIN"/>
    <property type="match status" value="1"/>
</dbReference>
<evidence type="ECO:0000259" key="1">
    <source>
        <dbReference type="Pfam" id="PF25198"/>
    </source>
</evidence>
<accession>A0AAE3J743</accession>
<proteinExistence type="predicted"/>
<dbReference type="Pfam" id="PF25198">
    <property type="entry name" value="Spore_GerAC_N"/>
    <property type="match status" value="1"/>
</dbReference>